<keyword evidence="2" id="KW-1185">Reference proteome</keyword>
<accession>A0A7Z0VIP7</accession>
<dbReference type="EMBL" id="MARB01000023">
    <property type="protein sequence ID" value="ODJ86325.1"/>
    <property type="molecule type" value="Genomic_DNA"/>
</dbReference>
<evidence type="ECO:0000313" key="1">
    <source>
        <dbReference type="EMBL" id="ODJ86325.1"/>
    </source>
</evidence>
<proteinExistence type="predicted"/>
<evidence type="ECO:0000313" key="2">
    <source>
        <dbReference type="Proteomes" id="UP000094769"/>
    </source>
</evidence>
<reference evidence="1 2" key="1">
    <citation type="submission" date="2016-06" db="EMBL/GenBank/DDBJ databases">
        <title>Genome sequence of endosymbiont of Candidatus Endolucinida thiodiazotropha.</title>
        <authorList>
            <person name="Poehlein A."/>
            <person name="Koenig S."/>
            <person name="Heiden S.E."/>
            <person name="Thuermer A."/>
            <person name="Voget S."/>
            <person name="Daniel R."/>
            <person name="Markert S."/>
            <person name="Gros O."/>
            <person name="Schweder T."/>
        </authorList>
    </citation>
    <scope>NUCLEOTIDE SEQUENCE [LARGE SCALE GENOMIC DNA]</scope>
    <source>
        <strain evidence="1 2">COS</strain>
    </source>
</reference>
<dbReference type="Proteomes" id="UP000094769">
    <property type="component" value="Unassembled WGS sequence"/>
</dbReference>
<dbReference type="AlphaFoldDB" id="A0A7Z0VIP7"/>
<gene>
    <name evidence="1" type="ORF">CODIS_33840</name>
</gene>
<name>A0A7Z0VIP7_9GAMM</name>
<comment type="caution">
    <text evidence="1">The sequence shown here is derived from an EMBL/GenBank/DDBJ whole genome shotgun (WGS) entry which is preliminary data.</text>
</comment>
<organism evidence="1 2">
    <name type="scientific">Candidatus Thiodiazotropha endolucinida</name>
    <dbReference type="NCBI Taxonomy" id="1655433"/>
    <lineage>
        <taxon>Bacteria</taxon>
        <taxon>Pseudomonadati</taxon>
        <taxon>Pseudomonadota</taxon>
        <taxon>Gammaproteobacteria</taxon>
        <taxon>Chromatiales</taxon>
        <taxon>Sedimenticolaceae</taxon>
        <taxon>Candidatus Thiodiazotropha</taxon>
    </lineage>
</organism>
<sequence length="101" mass="10728">MKGHPSIAFNHHPIPARFLGPVEGVVSTFGTISPLCGPCSDAIPQETVSLSIQSLSLQVSITSGDCPSTGGFLSSGSNWQKIQVWLLMKIDYISAVENTLK</sequence>
<protein>
    <submittedName>
        <fullName evidence="1">Uncharacterized protein</fullName>
    </submittedName>
</protein>